<organism evidence="6 7">
    <name type="scientific">Commensalibacter melissae</name>
    <dbReference type="NCBI Taxonomy" id="2070537"/>
    <lineage>
        <taxon>Bacteria</taxon>
        <taxon>Pseudomonadati</taxon>
        <taxon>Pseudomonadota</taxon>
        <taxon>Alphaproteobacteria</taxon>
        <taxon>Acetobacterales</taxon>
        <taxon>Acetobacteraceae</taxon>
    </lineage>
</organism>
<accession>A0A318N1N8</accession>
<feature type="domain" description="Peptidase M16 N-terminal" evidence="4">
    <location>
        <begin position="530"/>
        <end position="617"/>
    </location>
</feature>
<dbReference type="PANTHER" id="PTHR11851:SF49">
    <property type="entry name" value="MITOCHONDRIAL-PROCESSING PEPTIDASE SUBUNIT ALPHA"/>
    <property type="match status" value="1"/>
</dbReference>
<dbReference type="Pfam" id="PF05193">
    <property type="entry name" value="Peptidase_M16_C"/>
    <property type="match status" value="2"/>
</dbReference>
<feature type="domain" description="Peptidase M16 C-terminal" evidence="5">
    <location>
        <begin position="212"/>
        <end position="383"/>
    </location>
</feature>
<evidence type="ECO:0000256" key="3">
    <source>
        <dbReference type="SAM" id="SignalP"/>
    </source>
</evidence>
<evidence type="ECO:0000259" key="5">
    <source>
        <dbReference type="Pfam" id="PF05193"/>
    </source>
</evidence>
<comment type="caution">
    <text evidence="6">The sequence shown here is derived from an EMBL/GenBank/DDBJ whole genome shotgun (WGS) entry which is preliminary data.</text>
</comment>
<dbReference type="InterPro" id="IPR011765">
    <property type="entry name" value="Pept_M16_N"/>
</dbReference>
<dbReference type="PANTHER" id="PTHR11851">
    <property type="entry name" value="METALLOPROTEASE"/>
    <property type="match status" value="1"/>
</dbReference>
<keyword evidence="2" id="KW-0378">Hydrolase</keyword>
<evidence type="ECO:0000313" key="6">
    <source>
        <dbReference type="EMBL" id="PXZ00614.1"/>
    </source>
</evidence>
<evidence type="ECO:0000259" key="4">
    <source>
        <dbReference type="Pfam" id="PF00675"/>
    </source>
</evidence>
<dbReference type="InterPro" id="IPR050361">
    <property type="entry name" value="MPP/UQCRC_Complex"/>
</dbReference>
<dbReference type="AlphaFoldDB" id="A0A318N1N8"/>
<feature type="domain" description="Peptidase M16 N-terminal" evidence="4">
    <location>
        <begin position="58"/>
        <end position="202"/>
    </location>
</feature>
<feature type="chain" id="PRO_5016447741" evidence="3">
    <location>
        <begin position="17"/>
        <end position="904"/>
    </location>
</feature>
<gene>
    <name evidence="6" type="ORF">DK869_04210</name>
</gene>
<dbReference type="Proteomes" id="UP000247565">
    <property type="component" value="Unassembled WGS sequence"/>
</dbReference>
<dbReference type="GO" id="GO:0046872">
    <property type="term" value="F:metal ion binding"/>
    <property type="evidence" value="ECO:0007669"/>
    <property type="project" value="InterPro"/>
</dbReference>
<keyword evidence="2" id="KW-0645">Protease</keyword>
<evidence type="ECO:0000313" key="7">
    <source>
        <dbReference type="Proteomes" id="UP000247565"/>
    </source>
</evidence>
<keyword evidence="3" id="KW-0732">Signal</keyword>
<dbReference type="Pfam" id="PF00675">
    <property type="entry name" value="Peptidase_M16"/>
    <property type="match status" value="2"/>
</dbReference>
<feature type="signal peptide" evidence="3">
    <location>
        <begin position="1"/>
        <end position="16"/>
    </location>
</feature>
<evidence type="ECO:0000256" key="1">
    <source>
        <dbReference type="ARBA" id="ARBA00007261"/>
    </source>
</evidence>
<dbReference type="InterPro" id="IPR007863">
    <property type="entry name" value="Peptidase_M16_C"/>
</dbReference>
<dbReference type="RefSeq" id="WP_110438756.1">
    <property type="nucleotide sequence ID" value="NZ_CP046393.1"/>
</dbReference>
<keyword evidence="2" id="KW-0482">Metalloprotease</keyword>
<evidence type="ECO:0000256" key="2">
    <source>
        <dbReference type="ARBA" id="ARBA00023049"/>
    </source>
</evidence>
<comment type="similarity">
    <text evidence="1">Belongs to the peptidase M16 family.</text>
</comment>
<proteinExistence type="inferred from homology"/>
<keyword evidence="7" id="KW-1185">Reference proteome</keyword>
<dbReference type="SUPFAM" id="SSF63411">
    <property type="entry name" value="LuxS/MPP-like metallohydrolase"/>
    <property type="match status" value="4"/>
</dbReference>
<reference evidence="6 7" key="1">
    <citation type="submission" date="2018-05" db="EMBL/GenBank/DDBJ databases">
        <title>Reference genomes for bee gut microbiota database.</title>
        <authorList>
            <person name="Ellegaard K.M."/>
        </authorList>
    </citation>
    <scope>NUCLEOTIDE SEQUENCE [LARGE SCALE GENOMIC DNA]</scope>
    <source>
        <strain evidence="6 7">ESL0284</strain>
    </source>
</reference>
<dbReference type="Gene3D" id="3.30.830.10">
    <property type="entry name" value="Metalloenzyme, LuxS/M16 peptidase-like"/>
    <property type="match status" value="4"/>
</dbReference>
<dbReference type="EMBL" id="QGLT01000002">
    <property type="protein sequence ID" value="PXZ00614.1"/>
    <property type="molecule type" value="Genomic_DNA"/>
</dbReference>
<dbReference type="OrthoDB" id="9811314at2"/>
<name>A0A318N1N8_9PROT</name>
<feature type="domain" description="Peptidase M16 C-terminal" evidence="5">
    <location>
        <begin position="655"/>
        <end position="834"/>
    </location>
</feature>
<dbReference type="GO" id="GO:0008237">
    <property type="term" value="F:metallopeptidase activity"/>
    <property type="evidence" value="ECO:0007669"/>
    <property type="project" value="UniProtKB-KW"/>
</dbReference>
<sequence length="904" mass="100235">MRSILPPLTLSLTLLATTPFSGFLHPAYSVPTNHISSKNISSSKQQVIRATLKNGLRVIIIKNNLAPVVTAQVNYLAGSNQTPKGFPGTAHALEHMMFRGSKGLDKDQLAIIGAQLGGSYNAFTTEHVTQYYYTAPAEDLDVILKIEALRMNGLSLNAADWDKERGAIEQEVSRDLSNPIYKYVSELQKILFKDTPYEHDALGTRPSFDKTTVQDLREFYETYYTPNNAILVISGDIDPQKTLATVKQNFSSLPRKNLPKQTSFKLRPIKAKTLHFPTDLPAGLITMAWRMPGEKSSDYAAATILSDVISSQREKLYGLVPQGKALSADFEYIPKGNTGFGVAIAAFPKNRNHQSLLNEVQTILRYFHENGVPAELVEAAKRKEIASLKFSANSITGLASSWSNALAFQELNSPDDMIAALNAVTPEKVNQLAKRILKPEEAITAILTPEDSGNPLSKKGYGGAESFTSIPDRPVPLPEWADKALKKLNIPKASPLPTDITLKNGIRLIVQPINVSDTISVFGAIRQNSSMQEEKDKEGISDITDEMFKYGTKTYDRLAFRKQIDDIAADINTGSDFSLSVLTPYFDRGMQLLADSELNPSFKQENLDIVKSQTTQSLKGLYQSPGYHFDRSIAKAVNPINDPSLRQPVPEKVMKLTLNDLENFYQQSFRPDLTTIVVAGNITPEKAQATVEKYFGSWKAKGVRPNLDLPQRPNSKTSYIHVPDKSAVQSSVALVESIPMNVYHPDHYALNLGNEILSGGFAGRFYKDLRVKTGYVYNVNSSFDWSRTRAGYNISFGADPDKVDLARKAALKDLQAMQTQPVSEHELQLAKASLLRSIPLQRSSIDKLASQYLTFSELGLPLDTPQRSAQIYYRMSAGDIRKAFKTWIRIDDLAQITKGPINQK</sequence>
<protein>
    <submittedName>
        <fullName evidence="6">Peptidase M16</fullName>
    </submittedName>
</protein>
<dbReference type="InterPro" id="IPR011249">
    <property type="entry name" value="Metalloenz_LuxS/M16"/>
</dbReference>